<dbReference type="RefSeq" id="XP_033531204.1">
    <property type="nucleotide sequence ID" value="XM_033673944.1"/>
</dbReference>
<evidence type="ECO:0000256" key="1">
    <source>
        <dbReference type="SAM" id="MobiDB-lite"/>
    </source>
</evidence>
<sequence length="91" mass="9845">MAGCSSIQQSTTQRVYWFLETRTRVLGVEYPHTVASMANLASTSGTKAEKLDVRVMEGKECAWRGASTHADHHGNLASTYGAQGQDAELSV</sequence>
<reference evidence="4" key="3">
    <citation type="submission" date="2025-04" db="UniProtKB">
        <authorList>
            <consortium name="RefSeq"/>
        </authorList>
    </citation>
    <scope>IDENTIFICATION</scope>
    <source>
        <strain evidence="4">CBS 781.70</strain>
    </source>
</reference>
<proteinExistence type="predicted"/>
<evidence type="ECO:0000313" key="2">
    <source>
        <dbReference type="EMBL" id="KAF1809573.1"/>
    </source>
</evidence>
<evidence type="ECO:0000313" key="4">
    <source>
        <dbReference type="RefSeq" id="XP_033531204.1"/>
    </source>
</evidence>
<organism evidence="2">
    <name type="scientific">Eremomyces bilateralis CBS 781.70</name>
    <dbReference type="NCBI Taxonomy" id="1392243"/>
    <lineage>
        <taxon>Eukaryota</taxon>
        <taxon>Fungi</taxon>
        <taxon>Dikarya</taxon>
        <taxon>Ascomycota</taxon>
        <taxon>Pezizomycotina</taxon>
        <taxon>Dothideomycetes</taxon>
        <taxon>Dothideomycetes incertae sedis</taxon>
        <taxon>Eremomycetales</taxon>
        <taxon>Eremomycetaceae</taxon>
        <taxon>Eremomyces</taxon>
    </lineage>
</organism>
<gene>
    <name evidence="2 4" type="ORF">P152DRAFT_153132</name>
</gene>
<protein>
    <submittedName>
        <fullName evidence="2 4">Uncharacterized protein</fullName>
    </submittedName>
</protein>
<dbReference type="EMBL" id="ML975171">
    <property type="protein sequence ID" value="KAF1809573.1"/>
    <property type="molecule type" value="Genomic_DNA"/>
</dbReference>
<dbReference type="Proteomes" id="UP000504638">
    <property type="component" value="Unplaced"/>
</dbReference>
<dbReference type="AlphaFoldDB" id="A0A6G1FUY8"/>
<accession>A0A6G1FUY8</accession>
<evidence type="ECO:0000313" key="3">
    <source>
        <dbReference type="Proteomes" id="UP000504638"/>
    </source>
</evidence>
<dbReference type="InterPro" id="IPR011990">
    <property type="entry name" value="TPR-like_helical_dom_sf"/>
</dbReference>
<dbReference type="Gene3D" id="1.25.40.10">
    <property type="entry name" value="Tetratricopeptide repeat domain"/>
    <property type="match status" value="1"/>
</dbReference>
<keyword evidence="3" id="KW-1185">Reference proteome</keyword>
<reference evidence="2 4" key="1">
    <citation type="submission" date="2020-01" db="EMBL/GenBank/DDBJ databases">
        <authorList>
            <consortium name="DOE Joint Genome Institute"/>
            <person name="Haridas S."/>
            <person name="Albert R."/>
            <person name="Binder M."/>
            <person name="Bloem J."/>
            <person name="Labutti K."/>
            <person name="Salamov A."/>
            <person name="Andreopoulos B."/>
            <person name="Baker S.E."/>
            <person name="Barry K."/>
            <person name="Bills G."/>
            <person name="Bluhm B.H."/>
            <person name="Cannon C."/>
            <person name="Castanera R."/>
            <person name="Culley D.E."/>
            <person name="Daum C."/>
            <person name="Ezra D."/>
            <person name="Gonzalez J.B."/>
            <person name="Henrissat B."/>
            <person name="Kuo A."/>
            <person name="Liang C."/>
            <person name="Lipzen A."/>
            <person name="Lutzoni F."/>
            <person name="Magnuson J."/>
            <person name="Mondo S."/>
            <person name="Nolan M."/>
            <person name="Ohm R."/>
            <person name="Pangilinan J."/>
            <person name="Park H.-J."/>
            <person name="Ramirez L."/>
            <person name="Alfaro M."/>
            <person name="Sun H."/>
            <person name="Tritt A."/>
            <person name="Yoshinaga Y."/>
            <person name="Zwiers L.-H."/>
            <person name="Turgeon B.G."/>
            <person name="Goodwin S.B."/>
            <person name="Spatafora J.W."/>
            <person name="Crous P.W."/>
            <person name="Grigoriev I.V."/>
        </authorList>
    </citation>
    <scope>NUCLEOTIDE SEQUENCE</scope>
    <source>
        <strain evidence="2 4">CBS 781.70</strain>
    </source>
</reference>
<dbReference type="GeneID" id="54414514"/>
<feature type="region of interest" description="Disordered" evidence="1">
    <location>
        <begin position="70"/>
        <end position="91"/>
    </location>
</feature>
<reference evidence="4" key="2">
    <citation type="submission" date="2020-04" db="EMBL/GenBank/DDBJ databases">
        <authorList>
            <consortium name="NCBI Genome Project"/>
        </authorList>
    </citation>
    <scope>NUCLEOTIDE SEQUENCE</scope>
    <source>
        <strain evidence="4">CBS 781.70</strain>
    </source>
</reference>
<name>A0A6G1FUY8_9PEZI</name>